<evidence type="ECO:0000313" key="23">
    <source>
        <dbReference type="Proteomes" id="UP000596660"/>
    </source>
</evidence>
<evidence type="ECO:0000256" key="2">
    <source>
        <dbReference type="ARBA" id="ARBA00012513"/>
    </source>
</evidence>
<keyword evidence="9" id="KW-0418">Kinase</keyword>
<keyword evidence="13" id="KW-1015">Disulfide bond</keyword>
<dbReference type="SUPFAM" id="SSF56112">
    <property type="entry name" value="Protein kinase-like (PK-like)"/>
    <property type="match status" value="1"/>
</dbReference>
<dbReference type="PROSITE" id="PS50011">
    <property type="entry name" value="PROTEIN_KINASE_DOM"/>
    <property type="match status" value="1"/>
</dbReference>
<feature type="binding site" evidence="18">
    <location>
        <position position="395"/>
    </location>
    <ligand>
        <name>ATP</name>
        <dbReference type="ChEBI" id="CHEBI:30616"/>
    </ligand>
</feature>
<dbReference type="InterPro" id="IPR002902">
    <property type="entry name" value="GNK2"/>
</dbReference>
<evidence type="ECO:0000256" key="11">
    <source>
        <dbReference type="ARBA" id="ARBA00022989"/>
    </source>
</evidence>
<keyword evidence="10 18" id="KW-0067">ATP-binding</keyword>
<keyword evidence="7" id="KW-0677">Repeat</keyword>
<dbReference type="GO" id="GO:0005886">
    <property type="term" value="C:plasma membrane"/>
    <property type="evidence" value="ECO:0007669"/>
    <property type="project" value="TreeGrafter"/>
</dbReference>
<comment type="catalytic activity">
    <reaction evidence="17">
        <text>L-seryl-[protein] + ATP = O-phospho-L-seryl-[protein] + ADP + H(+)</text>
        <dbReference type="Rhea" id="RHEA:17989"/>
        <dbReference type="Rhea" id="RHEA-COMP:9863"/>
        <dbReference type="Rhea" id="RHEA-COMP:11604"/>
        <dbReference type="ChEBI" id="CHEBI:15378"/>
        <dbReference type="ChEBI" id="CHEBI:29999"/>
        <dbReference type="ChEBI" id="CHEBI:30616"/>
        <dbReference type="ChEBI" id="CHEBI:83421"/>
        <dbReference type="ChEBI" id="CHEBI:456216"/>
        <dbReference type="EC" id="2.7.11.1"/>
    </reaction>
</comment>
<evidence type="ECO:0000256" key="1">
    <source>
        <dbReference type="ARBA" id="ARBA00004167"/>
    </source>
</evidence>
<keyword evidence="12 19" id="KW-0472">Membrane</keyword>
<proteinExistence type="predicted"/>
<evidence type="ECO:0000256" key="12">
    <source>
        <dbReference type="ARBA" id="ARBA00023136"/>
    </source>
</evidence>
<evidence type="ECO:0000256" key="16">
    <source>
        <dbReference type="ARBA" id="ARBA00047899"/>
    </source>
</evidence>
<dbReference type="AlphaFoldDB" id="A0A803L1E5"/>
<name>A0A803L1E5_CHEQI</name>
<feature type="domain" description="Protein kinase" evidence="20">
    <location>
        <begin position="367"/>
        <end position="645"/>
    </location>
</feature>
<dbReference type="InterPro" id="IPR001245">
    <property type="entry name" value="Ser-Thr/Tyr_kinase_cat_dom"/>
</dbReference>
<keyword evidence="6" id="KW-0732">Signal</keyword>
<dbReference type="Pfam" id="PF01657">
    <property type="entry name" value="Stress-antifung"/>
    <property type="match status" value="1"/>
</dbReference>
<keyword evidence="23" id="KW-1185">Reference proteome</keyword>
<dbReference type="SMART" id="SM00220">
    <property type="entry name" value="S_TKc"/>
    <property type="match status" value="1"/>
</dbReference>
<dbReference type="InterPro" id="IPR000719">
    <property type="entry name" value="Prot_kinase_dom"/>
</dbReference>
<dbReference type="EnsemblPlants" id="AUR62005683-RA">
    <property type="protein sequence ID" value="AUR62005683-RA:cds"/>
    <property type="gene ID" value="AUR62005683"/>
</dbReference>
<keyword evidence="8 18" id="KW-0547">Nucleotide-binding</keyword>
<feature type="domain" description="Gnk2-homologous" evidence="21">
    <location>
        <begin position="156"/>
        <end position="263"/>
    </location>
</feature>
<dbReference type="Proteomes" id="UP000596660">
    <property type="component" value="Unplaced"/>
</dbReference>
<keyword evidence="11 19" id="KW-1133">Transmembrane helix</keyword>
<dbReference type="CDD" id="cd14066">
    <property type="entry name" value="STKc_IRAK"/>
    <property type="match status" value="1"/>
</dbReference>
<evidence type="ECO:0000259" key="20">
    <source>
        <dbReference type="PROSITE" id="PS50011"/>
    </source>
</evidence>
<dbReference type="Gene3D" id="1.10.510.10">
    <property type="entry name" value="Transferase(Phosphotransferase) domain 1"/>
    <property type="match status" value="1"/>
</dbReference>
<evidence type="ECO:0000256" key="6">
    <source>
        <dbReference type="ARBA" id="ARBA00022729"/>
    </source>
</evidence>
<reference evidence="22" key="1">
    <citation type="journal article" date="2017" name="Nature">
        <title>The genome of Chenopodium quinoa.</title>
        <authorList>
            <person name="Jarvis D.E."/>
            <person name="Ho Y.S."/>
            <person name="Lightfoot D.J."/>
            <person name="Schmoeckel S.M."/>
            <person name="Li B."/>
            <person name="Borm T.J.A."/>
            <person name="Ohyanagi H."/>
            <person name="Mineta K."/>
            <person name="Michell C.T."/>
            <person name="Saber N."/>
            <person name="Kharbatia N.M."/>
            <person name="Rupper R.R."/>
            <person name="Sharp A.R."/>
            <person name="Dally N."/>
            <person name="Boughton B.A."/>
            <person name="Woo Y.H."/>
            <person name="Gao G."/>
            <person name="Schijlen E.G.W.M."/>
            <person name="Guo X."/>
            <person name="Momin A.A."/>
            <person name="Negrao S."/>
            <person name="Al-Babili S."/>
            <person name="Gehring C."/>
            <person name="Roessner U."/>
            <person name="Jung C."/>
            <person name="Murphy K."/>
            <person name="Arold S.T."/>
            <person name="Gojobori T."/>
            <person name="van der Linden C.G."/>
            <person name="van Loo E.N."/>
            <person name="Jellen E.N."/>
            <person name="Maughan P.J."/>
            <person name="Tester M."/>
        </authorList>
    </citation>
    <scope>NUCLEOTIDE SEQUENCE [LARGE SCALE GENOMIC DNA]</scope>
    <source>
        <strain evidence="22">cv. PI 614886</strain>
    </source>
</reference>
<dbReference type="PROSITE" id="PS51473">
    <property type="entry name" value="GNK2"/>
    <property type="match status" value="2"/>
</dbReference>
<evidence type="ECO:0000256" key="14">
    <source>
        <dbReference type="ARBA" id="ARBA00023170"/>
    </source>
</evidence>
<accession>A0A803L1E5</accession>
<dbReference type="InterPro" id="IPR008271">
    <property type="entry name" value="Ser/Thr_kinase_AS"/>
</dbReference>
<evidence type="ECO:0000256" key="3">
    <source>
        <dbReference type="ARBA" id="ARBA00022527"/>
    </source>
</evidence>
<dbReference type="Gene3D" id="3.30.200.20">
    <property type="entry name" value="Phosphorylase Kinase, domain 1"/>
    <property type="match status" value="1"/>
</dbReference>
<dbReference type="PANTHER" id="PTHR27002:SF980">
    <property type="entry name" value="CYSTEINE-RICH RECEPTOR-LIKE PROTEIN KINASE 10 ISOFORM X1"/>
    <property type="match status" value="1"/>
</dbReference>
<evidence type="ECO:0000256" key="9">
    <source>
        <dbReference type="ARBA" id="ARBA00022777"/>
    </source>
</evidence>
<dbReference type="GO" id="GO:0004674">
    <property type="term" value="F:protein serine/threonine kinase activity"/>
    <property type="evidence" value="ECO:0007669"/>
    <property type="project" value="UniProtKB-KW"/>
</dbReference>
<dbReference type="PROSITE" id="PS00108">
    <property type="entry name" value="PROTEIN_KINASE_ST"/>
    <property type="match status" value="1"/>
</dbReference>
<keyword evidence="3" id="KW-0723">Serine/threonine-protein kinase</keyword>
<keyword evidence="14" id="KW-0675">Receptor</keyword>
<evidence type="ECO:0000256" key="8">
    <source>
        <dbReference type="ARBA" id="ARBA00022741"/>
    </source>
</evidence>
<keyword evidence="15" id="KW-0325">Glycoprotein</keyword>
<dbReference type="CDD" id="cd23509">
    <property type="entry name" value="Gnk2-like"/>
    <property type="match status" value="2"/>
</dbReference>
<keyword evidence="5 19" id="KW-0812">Transmembrane</keyword>
<dbReference type="InterPro" id="IPR038408">
    <property type="entry name" value="GNK2_sf"/>
</dbReference>
<dbReference type="FunFam" id="3.30.200.20:FF:000142">
    <property type="entry name" value="Cysteine-rich receptor-like protein kinase 10"/>
    <property type="match status" value="1"/>
</dbReference>
<comment type="catalytic activity">
    <reaction evidence="16">
        <text>L-threonyl-[protein] + ATP = O-phospho-L-threonyl-[protein] + ADP + H(+)</text>
        <dbReference type="Rhea" id="RHEA:46608"/>
        <dbReference type="Rhea" id="RHEA-COMP:11060"/>
        <dbReference type="Rhea" id="RHEA-COMP:11605"/>
        <dbReference type="ChEBI" id="CHEBI:15378"/>
        <dbReference type="ChEBI" id="CHEBI:30013"/>
        <dbReference type="ChEBI" id="CHEBI:30616"/>
        <dbReference type="ChEBI" id="CHEBI:61977"/>
        <dbReference type="ChEBI" id="CHEBI:456216"/>
        <dbReference type="EC" id="2.7.11.1"/>
    </reaction>
</comment>
<evidence type="ECO:0000256" key="5">
    <source>
        <dbReference type="ARBA" id="ARBA00022692"/>
    </source>
</evidence>
<dbReference type="InterPro" id="IPR011009">
    <property type="entry name" value="Kinase-like_dom_sf"/>
</dbReference>
<evidence type="ECO:0000256" key="17">
    <source>
        <dbReference type="ARBA" id="ARBA00048679"/>
    </source>
</evidence>
<evidence type="ECO:0000256" key="13">
    <source>
        <dbReference type="ARBA" id="ARBA00023157"/>
    </source>
</evidence>
<evidence type="ECO:0000259" key="21">
    <source>
        <dbReference type="PROSITE" id="PS51473"/>
    </source>
</evidence>
<organism evidence="22 23">
    <name type="scientific">Chenopodium quinoa</name>
    <name type="common">Quinoa</name>
    <dbReference type="NCBI Taxonomy" id="63459"/>
    <lineage>
        <taxon>Eukaryota</taxon>
        <taxon>Viridiplantae</taxon>
        <taxon>Streptophyta</taxon>
        <taxon>Embryophyta</taxon>
        <taxon>Tracheophyta</taxon>
        <taxon>Spermatophyta</taxon>
        <taxon>Magnoliopsida</taxon>
        <taxon>eudicotyledons</taxon>
        <taxon>Gunneridae</taxon>
        <taxon>Pentapetalae</taxon>
        <taxon>Caryophyllales</taxon>
        <taxon>Chenopodiaceae</taxon>
        <taxon>Chenopodioideae</taxon>
        <taxon>Atripliceae</taxon>
        <taxon>Chenopodium</taxon>
    </lineage>
</organism>
<dbReference type="InterPro" id="IPR017441">
    <property type="entry name" value="Protein_kinase_ATP_BS"/>
</dbReference>
<dbReference type="EC" id="2.7.11.1" evidence="2"/>
<evidence type="ECO:0000313" key="22">
    <source>
        <dbReference type="EnsemblPlants" id="AUR62005683-RA:cds"/>
    </source>
</evidence>
<dbReference type="Gramene" id="AUR62005683-RA">
    <property type="protein sequence ID" value="AUR62005683-RA:cds"/>
    <property type="gene ID" value="AUR62005683"/>
</dbReference>
<evidence type="ECO:0000256" key="4">
    <source>
        <dbReference type="ARBA" id="ARBA00022679"/>
    </source>
</evidence>
<evidence type="ECO:0000256" key="18">
    <source>
        <dbReference type="PROSITE-ProRule" id="PRU10141"/>
    </source>
</evidence>
<protein>
    <recommendedName>
        <fullName evidence="2">non-specific serine/threonine protein kinase</fullName>
        <ecNumber evidence="2">2.7.11.1</ecNumber>
    </recommendedName>
</protein>
<evidence type="ECO:0000256" key="7">
    <source>
        <dbReference type="ARBA" id="ARBA00022737"/>
    </source>
</evidence>
<dbReference type="Gene3D" id="3.30.430.20">
    <property type="entry name" value="Gnk2 domain, C-X8-C-X2-C motif"/>
    <property type="match status" value="2"/>
</dbReference>
<sequence>MHSEAFAKGFLMILNDILLHPHRKILPLIFCFLHIYFFSINADVTLLADNCDSNGDSGKVTVDRGYTENVNKLLSDLSSKASDVKFYNSTVGDTPTQVCGLFQCREDLSLQVCSECVSAAAKYMNEKCPLYESAILWYMECSLWLCNRSISLEDVTKHTLFWGSSVDIANPSQVKALLTKTFDAMIKVAANDSSSAHIAMKEAIFPSSSARLYCLAECARILDGSECAICLKQALNTSAHKFYRSAQATFLPGCRLMYNTSLFYNVNYLSTPSPNSASLPSIKIKSRGKPLAASYIGGIAASSVIGAILFLSTTWFCLRRRKMKMRFQDVLKETSNTKSFYDDMEDIRNIESLQYELSTIKLATDNFSQDNKLGKGGFGVVYKGRLVNGKEIAVKRLSEYSEQGTLEFKNEVLLVAKLQHRNLVKLLGFCLSEKEKILIYEYLPNSSLDRFLYDPLKRASLDWKTRFSIITGIARGLLYLHEDSRLKIIHRDLKSSNVLIDEAMNPKIADFGLAKLFSVDQTQGDTKRIVGTYGYMAPEYALAGQFSVKSDVYSFGVIVLEVVCGQRNNFFCRQKHEERLLHRAWRLWNENAALELVDPLLKNNFSIEEVKICIHVGLLCIQEDATKRPRMTSVVAALNGQSVTLPLPCTPHFLTANVETDEDQQIIHGHTVDVYTGSENITELCPR</sequence>
<comment type="subcellular location">
    <subcellularLocation>
        <location evidence="1">Membrane</location>
        <topology evidence="1">Single-pass membrane protein</topology>
    </subcellularLocation>
</comment>
<dbReference type="Pfam" id="PF07714">
    <property type="entry name" value="PK_Tyr_Ser-Thr"/>
    <property type="match status" value="1"/>
</dbReference>
<dbReference type="FunFam" id="1.10.510.10:FF:000060">
    <property type="entry name" value="G-type lectin S-receptor-like serine/threonine-protein kinase"/>
    <property type="match status" value="1"/>
</dbReference>
<feature type="transmembrane region" description="Helical" evidence="19">
    <location>
        <begin position="295"/>
        <end position="318"/>
    </location>
</feature>
<reference evidence="22" key="2">
    <citation type="submission" date="2021-03" db="UniProtKB">
        <authorList>
            <consortium name="EnsemblPlants"/>
        </authorList>
    </citation>
    <scope>IDENTIFICATION</scope>
</reference>
<feature type="domain" description="Gnk2-homologous" evidence="21">
    <location>
        <begin position="48"/>
        <end position="150"/>
    </location>
</feature>
<evidence type="ECO:0000256" key="10">
    <source>
        <dbReference type="ARBA" id="ARBA00022840"/>
    </source>
</evidence>
<keyword evidence="4" id="KW-0808">Transferase</keyword>
<dbReference type="GO" id="GO:0005524">
    <property type="term" value="F:ATP binding"/>
    <property type="evidence" value="ECO:0007669"/>
    <property type="project" value="UniProtKB-UniRule"/>
</dbReference>
<dbReference type="PANTHER" id="PTHR27002">
    <property type="entry name" value="RECEPTOR-LIKE SERINE/THREONINE-PROTEIN KINASE SD1-8"/>
    <property type="match status" value="1"/>
</dbReference>
<dbReference type="PROSITE" id="PS00107">
    <property type="entry name" value="PROTEIN_KINASE_ATP"/>
    <property type="match status" value="1"/>
</dbReference>
<evidence type="ECO:0000256" key="15">
    <source>
        <dbReference type="ARBA" id="ARBA00023180"/>
    </source>
</evidence>
<evidence type="ECO:0000256" key="19">
    <source>
        <dbReference type="SAM" id="Phobius"/>
    </source>
</evidence>